<dbReference type="SUPFAM" id="SSF52540">
    <property type="entry name" value="P-loop containing nucleoside triphosphate hydrolases"/>
    <property type="match status" value="1"/>
</dbReference>
<keyword evidence="4" id="KW-1185">Reference proteome</keyword>
<dbReference type="GO" id="GO:0005524">
    <property type="term" value="F:ATP binding"/>
    <property type="evidence" value="ECO:0007669"/>
    <property type="project" value="UniProtKB-KW"/>
</dbReference>
<dbReference type="Gene3D" id="3.40.50.300">
    <property type="entry name" value="P-loop containing nucleotide triphosphate hydrolases"/>
    <property type="match status" value="1"/>
</dbReference>
<comment type="similarity">
    <text evidence="1">Belongs to the helicase family.</text>
</comment>
<name>A0A433SU98_ELYCH</name>
<keyword evidence="1" id="KW-0378">Hydrolase</keyword>
<dbReference type="GO" id="GO:0000723">
    <property type="term" value="P:telomere maintenance"/>
    <property type="evidence" value="ECO:0007669"/>
    <property type="project" value="InterPro"/>
</dbReference>
<comment type="cofactor">
    <cofactor evidence="1">
        <name>Mg(2+)</name>
        <dbReference type="ChEBI" id="CHEBI:18420"/>
    </cofactor>
</comment>
<dbReference type="OrthoDB" id="6155655at2759"/>
<evidence type="ECO:0000313" key="4">
    <source>
        <dbReference type="Proteomes" id="UP000271974"/>
    </source>
</evidence>
<protein>
    <recommendedName>
        <fullName evidence="1">ATP-dependent DNA helicase</fullName>
        <ecNumber evidence="1">5.6.2.3</ecNumber>
    </recommendedName>
</protein>
<dbReference type="InterPro" id="IPR027417">
    <property type="entry name" value="P-loop_NTPase"/>
</dbReference>
<dbReference type="STRING" id="188477.A0A433SU98"/>
<keyword evidence="1" id="KW-0547">Nucleotide-binding</keyword>
<keyword evidence="1" id="KW-0234">DNA repair</keyword>
<comment type="caution">
    <text evidence="3">The sequence shown here is derived from an EMBL/GenBank/DDBJ whole genome shotgun (WGS) entry which is preliminary data.</text>
</comment>
<dbReference type="Pfam" id="PF05970">
    <property type="entry name" value="PIF1"/>
    <property type="match status" value="1"/>
</dbReference>
<evidence type="ECO:0000313" key="3">
    <source>
        <dbReference type="EMBL" id="RUS72804.1"/>
    </source>
</evidence>
<dbReference type="PANTHER" id="PTHR10492">
    <property type="match status" value="1"/>
</dbReference>
<gene>
    <name evidence="3" type="ORF">EGW08_019441</name>
</gene>
<dbReference type="GO" id="GO:0043139">
    <property type="term" value="F:5'-3' DNA helicase activity"/>
    <property type="evidence" value="ECO:0007669"/>
    <property type="project" value="UniProtKB-EC"/>
</dbReference>
<dbReference type="InterPro" id="IPR010285">
    <property type="entry name" value="DNA_helicase_pif1-like_DEAD"/>
</dbReference>
<sequence length="267" mass="29277">MLKGDQVYVFNVFIKAVQEKAKGIYIFLDAPGGCGKTFLIETILVKIRSEGNIAIATASSGLTATLITEGRTVHSTFKVPLDLSRSDFPMCAVKKGTSLSRLIQDYSVTIIDEAPMLHKIVYEASDRTLKDVCSSSEVMGGIPVLLCGDFRQILPVVPSGTRADIANACIKKSYHWQELTVLRLTTNMRVHMHNEQDAASFSNLLLNVVDGRAKIVSESDNISVPELGHVSSSLNDLITKVFSDFTENIQDSDWLSQRAILAPLNDN</sequence>
<dbReference type="EC" id="5.6.2.3" evidence="1"/>
<dbReference type="EMBL" id="RQTK01001017">
    <property type="protein sequence ID" value="RUS72804.1"/>
    <property type="molecule type" value="Genomic_DNA"/>
</dbReference>
<proteinExistence type="inferred from homology"/>
<evidence type="ECO:0000259" key="2">
    <source>
        <dbReference type="Pfam" id="PF05970"/>
    </source>
</evidence>
<evidence type="ECO:0000256" key="1">
    <source>
        <dbReference type="RuleBase" id="RU363044"/>
    </source>
</evidence>
<dbReference type="GO" id="GO:0016887">
    <property type="term" value="F:ATP hydrolysis activity"/>
    <property type="evidence" value="ECO:0007669"/>
    <property type="project" value="RHEA"/>
</dbReference>
<accession>A0A433SU98</accession>
<keyword evidence="1" id="KW-0233">DNA recombination</keyword>
<keyword evidence="1" id="KW-0347">Helicase</keyword>
<keyword evidence="1" id="KW-0067">ATP-binding</keyword>
<comment type="catalytic activity">
    <reaction evidence="1">
        <text>ATP + H2O = ADP + phosphate + H(+)</text>
        <dbReference type="Rhea" id="RHEA:13065"/>
        <dbReference type="ChEBI" id="CHEBI:15377"/>
        <dbReference type="ChEBI" id="CHEBI:15378"/>
        <dbReference type="ChEBI" id="CHEBI:30616"/>
        <dbReference type="ChEBI" id="CHEBI:43474"/>
        <dbReference type="ChEBI" id="CHEBI:456216"/>
        <dbReference type="EC" id="5.6.2.3"/>
    </reaction>
</comment>
<organism evidence="3 4">
    <name type="scientific">Elysia chlorotica</name>
    <name type="common">Eastern emerald elysia</name>
    <name type="synonym">Sea slug</name>
    <dbReference type="NCBI Taxonomy" id="188477"/>
    <lineage>
        <taxon>Eukaryota</taxon>
        <taxon>Metazoa</taxon>
        <taxon>Spiralia</taxon>
        <taxon>Lophotrochozoa</taxon>
        <taxon>Mollusca</taxon>
        <taxon>Gastropoda</taxon>
        <taxon>Heterobranchia</taxon>
        <taxon>Euthyneura</taxon>
        <taxon>Panpulmonata</taxon>
        <taxon>Sacoglossa</taxon>
        <taxon>Placobranchoidea</taxon>
        <taxon>Plakobranchidae</taxon>
        <taxon>Elysia</taxon>
    </lineage>
</organism>
<dbReference type="PANTHER" id="PTHR10492:SF57">
    <property type="entry name" value="ATP-DEPENDENT DNA HELICASE"/>
    <property type="match status" value="1"/>
</dbReference>
<reference evidence="3 4" key="1">
    <citation type="submission" date="2019-01" db="EMBL/GenBank/DDBJ databases">
        <title>A draft genome assembly of the solar-powered sea slug Elysia chlorotica.</title>
        <authorList>
            <person name="Cai H."/>
            <person name="Li Q."/>
            <person name="Fang X."/>
            <person name="Li J."/>
            <person name="Curtis N.E."/>
            <person name="Altenburger A."/>
            <person name="Shibata T."/>
            <person name="Feng M."/>
            <person name="Maeda T."/>
            <person name="Schwartz J.A."/>
            <person name="Shigenobu S."/>
            <person name="Lundholm N."/>
            <person name="Nishiyama T."/>
            <person name="Yang H."/>
            <person name="Hasebe M."/>
            <person name="Li S."/>
            <person name="Pierce S.K."/>
            <person name="Wang J."/>
        </authorList>
    </citation>
    <scope>NUCLEOTIDE SEQUENCE [LARGE SCALE GENOMIC DNA]</scope>
    <source>
        <strain evidence="3">EC2010</strain>
        <tissue evidence="3">Whole organism of an adult</tissue>
    </source>
</reference>
<dbReference type="GO" id="GO:0006310">
    <property type="term" value="P:DNA recombination"/>
    <property type="evidence" value="ECO:0007669"/>
    <property type="project" value="UniProtKB-KW"/>
</dbReference>
<dbReference type="GO" id="GO:0006281">
    <property type="term" value="P:DNA repair"/>
    <property type="evidence" value="ECO:0007669"/>
    <property type="project" value="UniProtKB-KW"/>
</dbReference>
<keyword evidence="1" id="KW-0227">DNA damage</keyword>
<feature type="domain" description="DNA helicase Pif1-like DEAD-box helicase" evidence="2">
    <location>
        <begin position="1"/>
        <end position="214"/>
    </location>
</feature>
<dbReference type="AlphaFoldDB" id="A0A433SU98"/>
<dbReference type="Proteomes" id="UP000271974">
    <property type="component" value="Unassembled WGS sequence"/>
</dbReference>